<sequence>MPPLEDFPLASSALFRPYRFRSGCVHIDPTLLGSPSDPTSQLTLDVALPEITLATSSNAPAAKAAIPPAVRVVKPKKTGSKKTRTKPKATGTRCAKAGAINICTYLEEERNHQQLYGSRSQTKVGPRVVTKAAAYNIFALYLNNFSTHGLHLNSKKLRQQLNACKKKFVAVKARMDNTGTGIKEAGQAHTLSALLKQKCPSFDQMDSIFVAKPNVTPWPNTSLKLGWIYTAMKNPSPPGYSSQEVSYSDLKPNNPTPSSCLTTTTAVMSYVSLRLLRDNRTQEWGDKG</sequence>
<organism evidence="1 2">
    <name type="scientific">Puccinia striiformis f. sp. tritici PST-78</name>
    <dbReference type="NCBI Taxonomy" id="1165861"/>
    <lineage>
        <taxon>Eukaryota</taxon>
        <taxon>Fungi</taxon>
        <taxon>Dikarya</taxon>
        <taxon>Basidiomycota</taxon>
        <taxon>Pucciniomycotina</taxon>
        <taxon>Pucciniomycetes</taxon>
        <taxon>Pucciniales</taxon>
        <taxon>Pucciniaceae</taxon>
        <taxon>Puccinia</taxon>
    </lineage>
</organism>
<accession>A0A0L0UVA1</accession>
<dbReference type="OrthoDB" id="126000at2759"/>
<dbReference type="Proteomes" id="UP000054564">
    <property type="component" value="Unassembled WGS sequence"/>
</dbReference>
<dbReference type="AlphaFoldDB" id="A0A0L0UVA1"/>
<keyword evidence="2" id="KW-1185">Reference proteome</keyword>
<name>A0A0L0UVA1_9BASI</name>
<reference evidence="2" key="1">
    <citation type="submission" date="2014-03" db="EMBL/GenBank/DDBJ databases">
        <title>The Genome Sequence of Puccinia striiformis f. sp. tritici PST-78.</title>
        <authorList>
            <consortium name="The Broad Institute Genome Sequencing Platform"/>
            <person name="Cuomo C."/>
            <person name="Hulbert S."/>
            <person name="Chen X."/>
            <person name="Walker B."/>
            <person name="Young S.K."/>
            <person name="Zeng Q."/>
            <person name="Gargeya S."/>
            <person name="Fitzgerald M."/>
            <person name="Haas B."/>
            <person name="Abouelleil A."/>
            <person name="Alvarado L."/>
            <person name="Arachchi H.M."/>
            <person name="Berlin A.M."/>
            <person name="Chapman S.B."/>
            <person name="Goldberg J."/>
            <person name="Griggs A."/>
            <person name="Gujja S."/>
            <person name="Hansen M."/>
            <person name="Howarth C."/>
            <person name="Imamovic A."/>
            <person name="Larimer J."/>
            <person name="McCowan C."/>
            <person name="Montmayeur A."/>
            <person name="Murphy C."/>
            <person name="Neiman D."/>
            <person name="Pearson M."/>
            <person name="Priest M."/>
            <person name="Roberts A."/>
            <person name="Saif S."/>
            <person name="Shea T."/>
            <person name="Sisk P."/>
            <person name="Sykes S."/>
            <person name="Wortman J."/>
            <person name="Nusbaum C."/>
            <person name="Birren B."/>
        </authorList>
    </citation>
    <scope>NUCLEOTIDE SEQUENCE [LARGE SCALE GENOMIC DNA]</scope>
    <source>
        <strain evidence="2">race PST-78</strain>
    </source>
</reference>
<dbReference type="PANTHER" id="PTHR33246">
    <property type="entry name" value="CCHC-TYPE DOMAIN-CONTAINING PROTEIN"/>
    <property type="match status" value="1"/>
</dbReference>
<dbReference type="EMBL" id="AJIL01000231">
    <property type="protein sequence ID" value="KNE90876.1"/>
    <property type="molecule type" value="Genomic_DNA"/>
</dbReference>
<dbReference type="PANTHER" id="PTHR33246:SF51">
    <property type="entry name" value="MYB_SANT-LIKE DOMAIN-CONTAINING PROTEIN"/>
    <property type="match status" value="1"/>
</dbReference>
<comment type="caution">
    <text evidence="1">The sequence shown here is derived from an EMBL/GenBank/DDBJ whole genome shotgun (WGS) entry which is preliminary data.</text>
</comment>
<protein>
    <submittedName>
        <fullName evidence="1">Uncharacterized protein</fullName>
    </submittedName>
</protein>
<gene>
    <name evidence="1" type="ORF">PSTG_15697</name>
</gene>
<evidence type="ECO:0000313" key="2">
    <source>
        <dbReference type="Proteomes" id="UP000054564"/>
    </source>
</evidence>
<proteinExistence type="predicted"/>
<evidence type="ECO:0000313" key="1">
    <source>
        <dbReference type="EMBL" id="KNE90876.1"/>
    </source>
</evidence>